<dbReference type="InterPro" id="IPR001041">
    <property type="entry name" value="2Fe-2S_ferredoxin-type"/>
</dbReference>
<dbReference type="InterPro" id="IPR050415">
    <property type="entry name" value="MRET"/>
</dbReference>
<dbReference type="PROSITE" id="PS51085">
    <property type="entry name" value="2FE2S_FER_2"/>
    <property type="match status" value="1"/>
</dbReference>
<evidence type="ECO:0000256" key="1">
    <source>
        <dbReference type="ARBA" id="ARBA00034078"/>
    </source>
</evidence>
<feature type="region of interest" description="Disordered" evidence="2">
    <location>
        <begin position="325"/>
        <end position="347"/>
    </location>
</feature>
<dbReference type="InterPro" id="IPR039261">
    <property type="entry name" value="FNR_nucleotide-bd"/>
</dbReference>
<comment type="cofactor">
    <cofactor evidence="1">
        <name>[2Fe-2S] cluster</name>
        <dbReference type="ChEBI" id="CHEBI:190135"/>
    </cofactor>
</comment>
<evidence type="ECO:0000313" key="6">
    <source>
        <dbReference type="Proteomes" id="UP000467322"/>
    </source>
</evidence>
<organism evidence="5 6">
    <name type="scientific">Maritimibacter harenae</name>
    <dbReference type="NCBI Taxonomy" id="2606218"/>
    <lineage>
        <taxon>Bacteria</taxon>
        <taxon>Pseudomonadati</taxon>
        <taxon>Pseudomonadota</taxon>
        <taxon>Alphaproteobacteria</taxon>
        <taxon>Rhodobacterales</taxon>
        <taxon>Roseobacteraceae</taxon>
        <taxon>Maritimibacter</taxon>
    </lineage>
</organism>
<dbReference type="Gene3D" id="2.40.30.10">
    <property type="entry name" value="Translation factors"/>
    <property type="match status" value="1"/>
</dbReference>
<dbReference type="GO" id="GO:0016491">
    <property type="term" value="F:oxidoreductase activity"/>
    <property type="evidence" value="ECO:0007669"/>
    <property type="project" value="InterPro"/>
</dbReference>
<dbReference type="PRINTS" id="PR00371">
    <property type="entry name" value="FPNCR"/>
</dbReference>
<feature type="domain" description="FAD-binding FR-type" evidence="4">
    <location>
        <begin position="95"/>
        <end position="195"/>
    </location>
</feature>
<dbReference type="PANTHER" id="PTHR47354:SF5">
    <property type="entry name" value="PROTEIN RFBI"/>
    <property type="match status" value="1"/>
</dbReference>
<dbReference type="CDD" id="cd00207">
    <property type="entry name" value="fer2"/>
    <property type="match status" value="1"/>
</dbReference>
<evidence type="ECO:0000259" key="3">
    <source>
        <dbReference type="PROSITE" id="PS51085"/>
    </source>
</evidence>
<dbReference type="GO" id="GO:0051536">
    <property type="term" value="F:iron-sulfur cluster binding"/>
    <property type="evidence" value="ECO:0007669"/>
    <property type="project" value="InterPro"/>
</dbReference>
<protein>
    <submittedName>
        <fullName evidence="5">2Fe-2S iron-sulfur cluster binding domain-containing protein</fullName>
    </submittedName>
</protein>
<accession>A0A845LUF7</accession>
<dbReference type="SUPFAM" id="SSF54292">
    <property type="entry name" value="2Fe-2S ferredoxin-like"/>
    <property type="match status" value="1"/>
</dbReference>
<dbReference type="SUPFAM" id="SSF63380">
    <property type="entry name" value="Riboflavin synthase domain-like"/>
    <property type="match status" value="1"/>
</dbReference>
<dbReference type="InterPro" id="IPR036010">
    <property type="entry name" value="2Fe-2S_ferredoxin-like_sf"/>
</dbReference>
<dbReference type="InterPro" id="IPR001433">
    <property type="entry name" value="OxRdtase_FAD/NAD-bd"/>
</dbReference>
<reference evidence="5 6" key="1">
    <citation type="submission" date="2019-12" db="EMBL/GenBank/DDBJ databases">
        <title>Maritimibacter sp. nov. sp. isolated from sea sand.</title>
        <authorList>
            <person name="Kim J."/>
            <person name="Jeong S.E."/>
            <person name="Jung H.S."/>
            <person name="Jeon C.O."/>
        </authorList>
    </citation>
    <scope>NUCLEOTIDE SEQUENCE [LARGE SCALE GENOMIC DNA]</scope>
    <source>
        <strain evidence="5 6">DP07</strain>
    </source>
</reference>
<dbReference type="CDD" id="cd06189">
    <property type="entry name" value="flavin_oxioreductase"/>
    <property type="match status" value="1"/>
</dbReference>
<dbReference type="Gene3D" id="3.40.50.80">
    <property type="entry name" value="Nucleotide-binding domain of ferredoxin-NADP reductase (FNR) module"/>
    <property type="match status" value="1"/>
</dbReference>
<keyword evidence="6" id="KW-1185">Reference proteome</keyword>
<sequence>MAYNVEIADTDFTFDVEAGETVLDAAERQGLALPYSCRKGVCNTCMGRIVEGHAGLRGKGDVSGPADNVMFCQARPQSDLTIAPASVEKVDPVRRKTVSARIRRKRQIAPDVVQLSLRFPIGTRVPFEAGQYLRVTFGDGQTRNYSMANPPRKNDGCELHVRVIPGGRFSDHALRDTGPGDHLEVELPFGTFGVDRDSDRPAILLAGGTGYAPIRSVIAAQIDTHTTRPLHLFWGARSGAGLYELAWLEDLAATAPWFTFTPVVSDDDAAWTGKRGLVHQAVLDHYGDLSGHEVYACGAPGMIDAARDAFVGTAGLPTDRFHADAFLPTEGPSATPNAESEELEPRT</sequence>
<dbReference type="PROSITE" id="PS51384">
    <property type="entry name" value="FAD_FR"/>
    <property type="match status" value="1"/>
</dbReference>
<dbReference type="InterPro" id="IPR017927">
    <property type="entry name" value="FAD-bd_FR_type"/>
</dbReference>
<dbReference type="Gene3D" id="3.10.20.30">
    <property type="match status" value="1"/>
</dbReference>
<dbReference type="RefSeq" id="WP_161349576.1">
    <property type="nucleotide sequence ID" value="NZ_WTUX01000002.1"/>
</dbReference>
<evidence type="ECO:0000256" key="2">
    <source>
        <dbReference type="SAM" id="MobiDB-lite"/>
    </source>
</evidence>
<dbReference type="Proteomes" id="UP000467322">
    <property type="component" value="Unassembled WGS sequence"/>
</dbReference>
<dbReference type="Pfam" id="PF00175">
    <property type="entry name" value="NAD_binding_1"/>
    <property type="match status" value="1"/>
</dbReference>
<dbReference type="InterPro" id="IPR012675">
    <property type="entry name" value="Beta-grasp_dom_sf"/>
</dbReference>
<dbReference type="PRINTS" id="PR00410">
    <property type="entry name" value="PHEHYDRXLASE"/>
</dbReference>
<proteinExistence type="predicted"/>
<name>A0A845LUF7_9RHOB</name>
<dbReference type="Pfam" id="PF00970">
    <property type="entry name" value="FAD_binding_6"/>
    <property type="match status" value="1"/>
</dbReference>
<evidence type="ECO:0000259" key="4">
    <source>
        <dbReference type="PROSITE" id="PS51384"/>
    </source>
</evidence>
<dbReference type="InterPro" id="IPR017938">
    <property type="entry name" value="Riboflavin_synthase-like_b-brl"/>
</dbReference>
<dbReference type="Pfam" id="PF00111">
    <property type="entry name" value="Fer2"/>
    <property type="match status" value="1"/>
</dbReference>
<dbReference type="InterPro" id="IPR001709">
    <property type="entry name" value="Flavoprot_Pyr_Nucl_cyt_Rdtase"/>
</dbReference>
<feature type="domain" description="2Fe-2S ferredoxin-type" evidence="3">
    <location>
        <begin position="3"/>
        <end position="88"/>
    </location>
</feature>
<dbReference type="EMBL" id="WTUX01000002">
    <property type="protein sequence ID" value="MZR11455.1"/>
    <property type="molecule type" value="Genomic_DNA"/>
</dbReference>
<gene>
    <name evidence="5" type="ORF">GQE99_00215</name>
</gene>
<dbReference type="SUPFAM" id="SSF52343">
    <property type="entry name" value="Ferredoxin reductase-like, C-terminal NADP-linked domain"/>
    <property type="match status" value="1"/>
</dbReference>
<dbReference type="AlphaFoldDB" id="A0A845LUF7"/>
<dbReference type="InterPro" id="IPR008333">
    <property type="entry name" value="Cbr1-like_FAD-bd_dom"/>
</dbReference>
<evidence type="ECO:0000313" key="5">
    <source>
        <dbReference type="EMBL" id="MZR11455.1"/>
    </source>
</evidence>
<dbReference type="PANTHER" id="PTHR47354">
    <property type="entry name" value="NADH OXIDOREDUCTASE HCR"/>
    <property type="match status" value="1"/>
</dbReference>
<comment type="caution">
    <text evidence="5">The sequence shown here is derived from an EMBL/GenBank/DDBJ whole genome shotgun (WGS) entry which is preliminary data.</text>
</comment>